<name>A0ABT6XAK6_9BURK</name>
<evidence type="ECO:0000256" key="1">
    <source>
        <dbReference type="ARBA" id="ARBA00022729"/>
    </source>
</evidence>
<dbReference type="PANTHER" id="PTHR44103">
    <property type="entry name" value="PROPROTEIN CONVERTASE P"/>
    <property type="match status" value="1"/>
</dbReference>
<evidence type="ECO:0000313" key="2">
    <source>
        <dbReference type="EMBL" id="MDI9235023.1"/>
    </source>
</evidence>
<dbReference type="InterPro" id="IPR028994">
    <property type="entry name" value="Integrin_alpha_N"/>
</dbReference>
<accession>A0ABT6XAK6</accession>
<comment type="caution">
    <text evidence="2">The sequence shown here is derived from an EMBL/GenBank/DDBJ whole genome shotgun (WGS) entry which is preliminary data.</text>
</comment>
<protein>
    <submittedName>
        <fullName evidence="2">VCBS repeat-containing protein</fullName>
    </submittedName>
</protein>
<organism evidence="2 3">
    <name type="scientific">Limnohabitans lacus</name>
    <dbReference type="NCBI Taxonomy" id="3045173"/>
    <lineage>
        <taxon>Bacteria</taxon>
        <taxon>Pseudomonadati</taxon>
        <taxon>Pseudomonadota</taxon>
        <taxon>Betaproteobacteria</taxon>
        <taxon>Burkholderiales</taxon>
        <taxon>Comamonadaceae</taxon>
        <taxon>Limnohabitans</taxon>
    </lineage>
</organism>
<dbReference type="EMBL" id="JASGBH010000012">
    <property type="protein sequence ID" value="MDI9235023.1"/>
    <property type="molecule type" value="Genomic_DNA"/>
</dbReference>
<sequence length="374" mass="42473">MSIEFKVILVPQNQMKNSILVAWAFLLIFPIAHAFDRISSYQNAKHPPFYSETFPLDSWGRTPQLAEARAFFKYADGNNGLIANEHGYQTHNHTLQQAKPGIVNFYVMKDSAWVKADVKINYKSETCIHARKIISADFNNDNVIDFAFMCQGYDAMPFPGEKMKILLSKSNHEYDFQVLHDDIDFFHGGASEDFNGDGLPDLFVGTMHSPKLYLNIGDGKFKYEKTYSQIKRAFSIELVDVNGDGKFDIVSGAHEWETPTTIYLNKGSNDFGYFDGLTIPPVPGAGNILDFIVSKNDNCLYIMRTGGEKGNRAVWYKGVFIQKLCGKSSEVIYENKDWVDPTRKSYKFTSMRWMIESEGALISDWGGFLRVPIK</sequence>
<gene>
    <name evidence="2" type="ORF">QLQ16_14380</name>
</gene>
<proteinExistence type="predicted"/>
<keyword evidence="3" id="KW-1185">Reference proteome</keyword>
<dbReference type="RefSeq" id="WP_283225367.1">
    <property type="nucleotide sequence ID" value="NZ_JASGBH010000012.1"/>
</dbReference>
<evidence type="ECO:0000313" key="3">
    <source>
        <dbReference type="Proteomes" id="UP001431902"/>
    </source>
</evidence>
<dbReference type="PANTHER" id="PTHR44103:SF1">
    <property type="entry name" value="PROPROTEIN CONVERTASE P"/>
    <property type="match status" value="1"/>
</dbReference>
<dbReference type="Gene3D" id="2.130.10.130">
    <property type="entry name" value="Integrin alpha, N-terminal"/>
    <property type="match status" value="1"/>
</dbReference>
<dbReference type="Pfam" id="PF13517">
    <property type="entry name" value="FG-GAP_3"/>
    <property type="match status" value="1"/>
</dbReference>
<dbReference type="SUPFAM" id="SSF69318">
    <property type="entry name" value="Integrin alpha N-terminal domain"/>
    <property type="match status" value="1"/>
</dbReference>
<dbReference type="Proteomes" id="UP001431902">
    <property type="component" value="Unassembled WGS sequence"/>
</dbReference>
<keyword evidence="1" id="KW-0732">Signal</keyword>
<dbReference type="InterPro" id="IPR013517">
    <property type="entry name" value="FG-GAP"/>
</dbReference>
<reference evidence="2" key="1">
    <citation type="submission" date="2023-05" db="EMBL/GenBank/DDBJ databases">
        <title>Limnohabitans sp. strain HM2-2 Genome sequencing and assembly.</title>
        <authorList>
            <person name="Jung Y."/>
        </authorList>
    </citation>
    <scope>NUCLEOTIDE SEQUENCE</scope>
    <source>
        <strain evidence="2">HM2-2</strain>
    </source>
</reference>